<proteinExistence type="predicted"/>
<evidence type="ECO:0000256" key="1">
    <source>
        <dbReference type="ARBA" id="ARBA00022801"/>
    </source>
</evidence>
<comment type="caution">
    <text evidence="3">The sequence shown here is derived from an EMBL/GenBank/DDBJ whole genome shotgun (WGS) entry which is preliminary data.</text>
</comment>
<dbReference type="InterPro" id="IPR051913">
    <property type="entry name" value="GH2_Domain-Containing"/>
</dbReference>
<keyword evidence="4" id="KW-1185">Reference proteome</keyword>
<dbReference type="PANTHER" id="PTHR42732:SF1">
    <property type="entry name" value="BETA-MANNOSIDASE"/>
    <property type="match status" value="1"/>
</dbReference>
<sequence length="129" mass="14491">MKRFDFPVEWRSKTVLLDFEGVYRSATIFLNGARIAEHANGYTSFIVNLDTHLRYGAENTLTVEARAHLDSRWYTGGGIYRPVHLIVADPVHITLDGVTVRSPGFCADRLCAFRLRQSLPVTVPDVADP</sequence>
<dbReference type="InterPro" id="IPR054593">
    <property type="entry name" value="Beta-mannosidase-like_N2"/>
</dbReference>
<dbReference type="EMBL" id="JAHOPC010000002">
    <property type="protein sequence ID" value="MBU8865651.1"/>
    <property type="molecule type" value="Genomic_DNA"/>
</dbReference>
<dbReference type="PANTHER" id="PTHR42732">
    <property type="entry name" value="BETA-GALACTOSIDASE"/>
    <property type="match status" value="1"/>
</dbReference>
<evidence type="ECO:0000313" key="3">
    <source>
        <dbReference type="EMBL" id="MBU8865651.1"/>
    </source>
</evidence>
<gene>
    <name evidence="3" type="ORF">KSW38_05025</name>
</gene>
<dbReference type="RefSeq" id="WP_216923808.1">
    <property type="nucleotide sequence ID" value="NZ_JAHOPC010000002.1"/>
</dbReference>
<evidence type="ECO:0000313" key="4">
    <source>
        <dbReference type="Proteomes" id="UP000824166"/>
    </source>
</evidence>
<reference evidence="3 4" key="1">
    <citation type="submission" date="2021-06" db="EMBL/GenBank/DDBJ databases">
        <authorList>
            <person name="Jeong J.W."/>
        </authorList>
    </citation>
    <scope>NUCLEOTIDE SEQUENCE [LARGE SCALE GENOMIC DNA]</scope>
    <source>
        <strain evidence="3 4">MMS21-TAE1-1</strain>
    </source>
</reference>
<protein>
    <recommendedName>
        <fullName evidence="2">Beta-mannosidase-like galactose-binding domain-containing protein</fullName>
    </recommendedName>
</protein>
<keyword evidence="1" id="KW-0378">Hydrolase</keyword>
<organism evidence="3 4">
    <name type="scientific">Paenarthrobacter aromaticivorans</name>
    <dbReference type="NCBI Taxonomy" id="2849150"/>
    <lineage>
        <taxon>Bacteria</taxon>
        <taxon>Bacillati</taxon>
        <taxon>Actinomycetota</taxon>
        <taxon>Actinomycetes</taxon>
        <taxon>Micrococcales</taxon>
        <taxon>Micrococcaceae</taxon>
        <taxon>Paenarthrobacter</taxon>
    </lineage>
</organism>
<evidence type="ECO:0000259" key="2">
    <source>
        <dbReference type="Pfam" id="PF22666"/>
    </source>
</evidence>
<accession>A0ABS6I1N8</accession>
<name>A0ABS6I1N8_9MICC</name>
<dbReference type="Proteomes" id="UP000824166">
    <property type="component" value="Unassembled WGS sequence"/>
</dbReference>
<feature type="domain" description="Beta-mannosidase-like galactose-binding" evidence="2">
    <location>
        <begin position="3"/>
        <end position="70"/>
    </location>
</feature>
<dbReference type="Pfam" id="PF22666">
    <property type="entry name" value="Glyco_hydro_2_N2"/>
    <property type="match status" value="1"/>
</dbReference>